<keyword evidence="1" id="KW-0812">Transmembrane</keyword>
<evidence type="ECO:0000256" key="1">
    <source>
        <dbReference type="SAM" id="Phobius"/>
    </source>
</evidence>
<evidence type="ECO:0000313" key="2">
    <source>
        <dbReference type="EMBL" id="RZH87916.1"/>
    </source>
</evidence>
<keyword evidence="1" id="KW-0472">Membrane</keyword>
<name>A0AB74DYA4_STAAU</name>
<reference evidence="2 3" key="1">
    <citation type="submission" date="2018-11" db="EMBL/GenBank/DDBJ databases">
        <title>Genomic profiling of Staphylococcus species from a Poultry farm system in KwaZulu-Natal, South Africa.</title>
        <authorList>
            <person name="Amoako D.G."/>
            <person name="Somboro A.M."/>
            <person name="Abia A.L.K."/>
            <person name="Bester L.A."/>
            <person name="Essack S.Y."/>
        </authorList>
    </citation>
    <scope>NUCLEOTIDE SEQUENCE [LARGE SCALE GENOMIC DNA]</scope>
    <source>
        <strain evidence="2 3">SA9</strain>
    </source>
</reference>
<gene>
    <name evidence="2" type="ORF">EIG94_17225</name>
</gene>
<organism evidence="2 3">
    <name type="scientific">Staphylococcus aureus</name>
    <dbReference type="NCBI Taxonomy" id="1280"/>
    <lineage>
        <taxon>Bacteria</taxon>
        <taxon>Bacillati</taxon>
        <taxon>Bacillota</taxon>
        <taxon>Bacilli</taxon>
        <taxon>Bacillales</taxon>
        <taxon>Staphylococcaceae</taxon>
        <taxon>Staphylococcus</taxon>
    </lineage>
</organism>
<comment type="caution">
    <text evidence="2">The sequence shown here is derived from an EMBL/GenBank/DDBJ whole genome shotgun (WGS) entry which is preliminary data.</text>
</comment>
<sequence length="76" mass="8825">LLWAYTISCHSCRHATGGRLKHFSKHPVRYWIWTQVSKLNTRHMQFAWITLGTLALTDFYIMLVASGSITDLRFIG</sequence>
<dbReference type="AlphaFoldDB" id="A0AB74DYA4"/>
<feature type="transmembrane region" description="Helical" evidence="1">
    <location>
        <begin position="46"/>
        <end position="65"/>
    </location>
</feature>
<keyword evidence="1" id="KW-1133">Transmembrane helix</keyword>
<evidence type="ECO:0008006" key="4">
    <source>
        <dbReference type="Google" id="ProtNLM"/>
    </source>
</evidence>
<dbReference type="Proteomes" id="UP000293434">
    <property type="component" value="Unassembled WGS sequence"/>
</dbReference>
<dbReference type="EMBL" id="RQTC01000753">
    <property type="protein sequence ID" value="RZH87916.1"/>
    <property type="molecule type" value="Genomic_DNA"/>
</dbReference>
<proteinExistence type="predicted"/>
<protein>
    <recommendedName>
        <fullName evidence="4">Succinate dehydrogenase</fullName>
    </recommendedName>
</protein>
<accession>A0AB74DYA4</accession>
<feature type="non-terminal residue" evidence="2">
    <location>
        <position position="1"/>
    </location>
</feature>
<evidence type="ECO:0000313" key="3">
    <source>
        <dbReference type="Proteomes" id="UP000293434"/>
    </source>
</evidence>